<dbReference type="Proteomes" id="UP000266861">
    <property type="component" value="Unassembled WGS sequence"/>
</dbReference>
<feature type="region of interest" description="Disordered" evidence="1">
    <location>
        <begin position="140"/>
        <end position="162"/>
    </location>
</feature>
<keyword evidence="3" id="KW-1185">Reference proteome</keyword>
<sequence>MEVIQKDLYVYAVETSYVDVFTDKKEVRSSSQSTSEPLKSVRLTLFIAHQDISENSSKVSMTEDHNNDRELMENETHEHIDFNVVEDGYMFECNKGYAGEDTELGKSAVNQCKKNEHNHEKVNNKINEHIDSYVVEDIEYDKGESSEPGKNVTDQNKKKEYNSKKVYNTRKRAEMFKNGNDKNDEKSIFKTLGYIPAKALSYIGSWIQFSPVIISNLCNDSIEHIRKHFQNGQCLHYLNVDINMSAINL</sequence>
<gene>
    <name evidence="2" type="ORF">Glove_815540g4</name>
</gene>
<comment type="caution">
    <text evidence="2">The sequence shown here is derived from an EMBL/GenBank/DDBJ whole genome shotgun (WGS) entry which is preliminary data.</text>
</comment>
<organism evidence="2 3">
    <name type="scientific">Diversispora epigaea</name>
    <dbReference type="NCBI Taxonomy" id="1348612"/>
    <lineage>
        <taxon>Eukaryota</taxon>
        <taxon>Fungi</taxon>
        <taxon>Fungi incertae sedis</taxon>
        <taxon>Mucoromycota</taxon>
        <taxon>Glomeromycotina</taxon>
        <taxon>Glomeromycetes</taxon>
        <taxon>Diversisporales</taxon>
        <taxon>Diversisporaceae</taxon>
        <taxon>Diversispora</taxon>
    </lineage>
</organism>
<reference evidence="2 3" key="1">
    <citation type="submission" date="2018-08" db="EMBL/GenBank/DDBJ databases">
        <title>Genome and evolution of the arbuscular mycorrhizal fungus Diversispora epigaea (formerly Glomus versiforme) and its bacterial endosymbionts.</title>
        <authorList>
            <person name="Sun X."/>
            <person name="Fei Z."/>
            <person name="Harrison M."/>
        </authorList>
    </citation>
    <scope>NUCLEOTIDE SEQUENCE [LARGE SCALE GENOMIC DNA]</scope>
    <source>
        <strain evidence="2 3">IT104</strain>
    </source>
</reference>
<evidence type="ECO:0000256" key="1">
    <source>
        <dbReference type="SAM" id="MobiDB-lite"/>
    </source>
</evidence>
<proteinExistence type="predicted"/>
<name>A0A397G131_9GLOM</name>
<dbReference type="EMBL" id="PQFF01000727">
    <property type="protein sequence ID" value="RHZ43258.1"/>
    <property type="molecule type" value="Genomic_DNA"/>
</dbReference>
<dbReference type="AlphaFoldDB" id="A0A397G131"/>
<protein>
    <submittedName>
        <fullName evidence="2">Uncharacterized protein</fullName>
    </submittedName>
</protein>
<evidence type="ECO:0000313" key="3">
    <source>
        <dbReference type="Proteomes" id="UP000266861"/>
    </source>
</evidence>
<evidence type="ECO:0000313" key="2">
    <source>
        <dbReference type="EMBL" id="RHZ43258.1"/>
    </source>
</evidence>
<accession>A0A397G131</accession>